<feature type="compositionally biased region" description="Low complexity" evidence="2">
    <location>
        <begin position="29"/>
        <end position="39"/>
    </location>
</feature>
<evidence type="ECO:0000256" key="3">
    <source>
        <dbReference type="SAM" id="Phobius"/>
    </source>
</evidence>
<evidence type="ECO:0000256" key="2">
    <source>
        <dbReference type="SAM" id="MobiDB-lite"/>
    </source>
</evidence>
<evidence type="ECO:0000313" key="6">
    <source>
        <dbReference type="RefSeq" id="XP_033463685.1"/>
    </source>
</evidence>
<proteinExistence type="predicted"/>
<feature type="transmembrane region" description="Helical" evidence="3">
    <location>
        <begin position="155"/>
        <end position="176"/>
    </location>
</feature>
<feature type="transmembrane region" description="Helical" evidence="3">
    <location>
        <begin position="85"/>
        <end position="106"/>
    </location>
</feature>
<dbReference type="RefSeq" id="XP_033463685.1">
    <property type="nucleotide sequence ID" value="XM_033606943.1"/>
</dbReference>
<reference evidence="6" key="2">
    <citation type="submission" date="2020-04" db="EMBL/GenBank/DDBJ databases">
        <authorList>
            <consortium name="NCBI Genome Project"/>
        </authorList>
    </citation>
    <scope>NUCLEOTIDE SEQUENCE</scope>
    <source>
        <strain evidence="6">CBS 342.82</strain>
    </source>
</reference>
<dbReference type="GO" id="GO:0016020">
    <property type="term" value="C:membrane"/>
    <property type="evidence" value="ECO:0007669"/>
    <property type="project" value="UniProtKB-SubCell"/>
</dbReference>
<reference evidence="6" key="3">
    <citation type="submission" date="2025-08" db="UniProtKB">
        <authorList>
            <consortium name="RefSeq"/>
        </authorList>
    </citation>
    <scope>IDENTIFICATION</scope>
    <source>
        <strain evidence="6">CBS 342.82</strain>
    </source>
</reference>
<keyword evidence="3" id="KW-0812">Transmembrane</keyword>
<feature type="transmembrane region" description="Helical" evidence="3">
    <location>
        <begin position="322"/>
        <end position="342"/>
    </location>
</feature>
<dbReference type="PANTHER" id="PTHR42910">
    <property type="entry name" value="TRANSPORTER SCO4007-RELATED"/>
    <property type="match status" value="1"/>
</dbReference>
<comment type="subcellular location">
    <subcellularLocation>
        <location evidence="1">Membrane</location>
        <topology evidence="1">Multi-pass membrane protein</topology>
    </subcellularLocation>
</comment>
<feature type="transmembrane region" description="Helical" evidence="3">
    <location>
        <begin position="212"/>
        <end position="230"/>
    </location>
</feature>
<dbReference type="InterPro" id="IPR036259">
    <property type="entry name" value="MFS_trans_sf"/>
</dbReference>
<feature type="transmembrane region" description="Helical" evidence="3">
    <location>
        <begin position="422"/>
        <end position="441"/>
    </location>
</feature>
<dbReference type="Proteomes" id="UP000504637">
    <property type="component" value="Unplaced"/>
</dbReference>
<dbReference type="CDD" id="cd17324">
    <property type="entry name" value="MFS_NepI_like"/>
    <property type="match status" value="1"/>
</dbReference>
<keyword evidence="3" id="KW-1133">Transmembrane helix</keyword>
<dbReference type="OrthoDB" id="2105912at2759"/>
<keyword evidence="5" id="KW-1185">Reference proteome</keyword>
<dbReference type="InterPro" id="IPR011701">
    <property type="entry name" value="MFS"/>
</dbReference>
<gene>
    <name evidence="6" type="ORF">K489DRAFT_398898</name>
</gene>
<evidence type="ECO:0000256" key="1">
    <source>
        <dbReference type="ARBA" id="ARBA00004141"/>
    </source>
</evidence>
<feature type="domain" description="Major facilitator superfamily (MFS) profile" evidence="4">
    <location>
        <begin position="86"/>
        <end position="467"/>
    </location>
</feature>
<dbReference type="SUPFAM" id="SSF103473">
    <property type="entry name" value="MFS general substrate transporter"/>
    <property type="match status" value="1"/>
</dbReference>
<dbReference type="GeneID" id="54364743"/>
<feature type="transmembrane region" description="Helical" evidence="3">
    <location>
        <begin position="382"/>
        <end position="402"/>
    </location>
</feature>
<feature type="transmembrane region" description="Helical" evidence="3">
    <location>
        <begin position="126"/>
        <end position="143"/>
    </location>
</feature>
<feature type="transmembrane region" description="Helical" evidence="3">
    <location>
        <begin position="354"/>
        <end position="376"/>
    </location>
</feature>
<feature type="transmembrane region" description="Helical" evidence="3">
    <location>
        <begin position="182"/>
        <end position="200"/>
    </location>
</feature>
<dbReference type="PANTHER" id="PTHR42910:SF1">
    <property type="entry name" value="MAJOR FACILITATOR SUPERFAMILY (MFS) PROFILE DOMAIN-CONTAINING PROTEIN"/>
    <property type="match status" value="1"/>
</dbReference>
<keyword evidence="3" id="KW-0472">Membrane</keyword>
<feature type="region of interest" description="Disordered" evidence="2">
    <location>
        <begin position="1"/>
        <end position="53"/>
    </location>
</feature>
<name>A0A6J3MG52_9PEZI</name>
<reference evidence="6" key="1">
    <citation type="submission" date="2020-01" db="EMBL/GenBank/DDBJ databases">
        <authorList>
            <consortium name="DOE Joint Genome Institute"/>
            <person name="Haridas S."/>
            <person name="Albert R."/>
            <person name="Binder M."/>
            <person name="Bloem J."/>
            <person name="Labutti K."/>
            <person name="Salamov A."/>
            <person name="Andreopoulos B."/>
            <person name="Baker S.E."/>
            <person name="Barry K."/>
            <person name="Bills G."/>
            <person name="Bluhm B.H."/>
            <person name="Cannon C."/>
            <person name="Castanera R."/>
            <person name="Culley D.E."/>
            <person name="Daum C."/>
            <person name="Ezra D."/>
            <person name="Gonzalez J.B."/>
            <person name="Henrissat B."/>
            <person name="Kuo A."/>
            <person name="Liang C."/>
            <person name="Lipzen A."/>
            <person name="Lutzoni F."/>
            <person name="Magnuson J."/>
            <person name="Mondo S."/>
            <person name="Nolan M."/>
            <person name="Ohm R."/>
            <person name="Pangilinan J."/>
            <person name="Park H.-J."/>
            <person name="Ramirez L."/>
            <person name="Alfaro M."/>
            <person name="Sun H."/>
            <person name="Tritt A."/>
            <person name="Yoshinaga Y."/>
            <person name="Zwiers L.-H."/>
            <person name="Turgeon B.G."/>
            <person name="Goodwin S.B."/>
            <person name="Spatafora J.W."/>
            <person name="Crous P.W."/>
            <person name="Grigoriev I.V."/>
        </authorList>
    </citation>
    <scope>NUCLEOTIDE SEQUENCE</scope>
    <source>
        <strain evidence="6">CBS 342.82</strain>
    </source>
</reference>
<feature type="transmembrane region" description="Helical" evidence="3">
    <location>
        <begin position="282"/>
        <end position="302"/>
    </location>
</feature>
<protein>
    <submittedName>
        <fullName evidence="6">Major facilitator superfamily transporter</fullName>
    </submittedName>
</protein>
<organism evidence="6">
    <name type="scientific">Dissoconium aciculare CBS 342.82</name>
    <dbReference type="NCBI Taxonomy" id="1314786"/>
    <lineage>
        <taxon>Eukaryota</taxon>
        <taxon>Fungi</taxon>
        <taxon>Dikarya</taxon>
        <taxon>Ascomycota</taxon>
        <taxon>Pezizomycotina</taxon>
        <taxon>Dothideomycetes</taxon>
        <taxon>Dothideomycetidae</taxon>
        <taxon>Mycosphaerellales</taxon>
        <taxon>Dissoconiaceae</taxon>
        <taxon>Dissoconium</taxon>
    </lineage>
</organism>
<evidence type="ECO:0000259" key="4">
    <source>
        <dbReference type="PROSITE" id="PS50850"/>
    </source>
</evidence>
<dbReference type="InterPro" id="IPR020846">
    <property type="entry name" value="MFS_dom"/>
</dbReference>
<dbReference type="PROSITE" id="PS50850">
    <property type="entry name" value="MFS"/>
    <property type="match status" value="1"/>
</dbReference>
<dbReference type="AlphaFoldDB" id="A0A6J3MG52"/>
<feature type="transmembrane region" description="Helical" evidence="3">
    <location>
        <begin position="242"/>
        <end position="261"/>
    </location>
</feature>
<feature type="transmembrane region" description="Helical" evidence="3">
    <location>
        <begin position="447"/>
        <end position="466"/>
    </location>
</feature>
<sequence>MGHPTAAVSATNTNLATTERSDNPNKAIEPSSEAQSSQSDSEEKVVPPTPATTAAQDRSIWNKIHSIIYWTPPKCRWDPDDPPKFTLALNTLFAFAGAFTVANLYYNHPILNILAADFGVPYVEVAIIPTLAQAGYATGLLFLCPLGDVLPRRPFILSMVFFTATACIGLCVTKSLSVFSAFQYISAVTTVTPQLMMPLVGDLAPPRRRASAMSIVASGLMLGILLARLLSGIIANYTSWRVIYWLSVAAQYTIFLLLWLFMPDYPSTNPDGMNYFRMLWSIVLMVGRHPVLVQACGIAFFASATFTNFWTTLTFLLAGPPYYYTPVIIGLLALVGIASMLCGPVYARYVTDRFVPWFSVFLGMVWSIIGIAVGTYTGTFSVAGPIVQAFFGDFGMITAQIANRSAIFAVEPTGRNRVNTAFMVFTFAGQLVGTFVGSQLYDRGGWIASGSFSMGSIGMALLITMARGPWEEGWVGWHGGYSIQKQSKESADGRIIEARSHLAKREHTALAAEIEVEKALPPVDQHDHTYGHDDMAEVNAMNSDKSLELAAAKDYYYREDSEKTSTNSEGRDAANR</sequence>
<accession>A0A6J3MG52</accession>
<dbReference type="Gene3D" id="1.20.1250.20">
    <property type="entry name" value="MFS general substrate transporter like domains"/>
    <property type="match status" value="1"/>
</dbReference>
<feature type="compositionally biased region" description="Polar residues" evidence="2">
    <location>
        <begin position="8"/>
        <end position="18"/>
    </location>
</feature>
<dbReference type="Pfam" id="PF07690">
    <property type="entry name" value="MFS_1"/>
    <property type="match status" value="1"/>
</dbReference>
<dbReference type="GO" id="GO:0022857">
    <property type="term" value="F:transmembrane transporter activity"/>
    <property type="evidence" value="ECO:0007669"/>
    <property type="project" value="InterPro"/>
</dbReference>
<evidence type="ECO:0000313" key="5">
    <source>
        <dbReference type="Proteomes" id="UP000504637"/>
    </source>
</evidence>